<accession>A0A7X1RNA4</accession>
<sequence length="301" mass="35140">TAAELNYLRKSLLYNIDILVQKFQLNFSNIEKYLLKIDNKLSLQLFSILLSLKITYQNIQQQYGIEMNYEGKRRVLKISDLTEYYSKAFGYRANEIINLDFDILEKTGNFLIDDLVVIKNNSPISISRLSSGELALFVRIMEISLYIEKDTLILIDEPETHLNPYWINQYYYLLKECFANLNCHFIIASQSPIVVGMFNKEQVFYLKSEDDSISVKVLEEETFVNNIDSILSFVFDVTYFNNPLVKKESADIKELSERDLFGALDRINQIAYSSVRNQIISEVLTEEKITQFEKLINEVDK</sequence>
<dbReference type="GO" id="GO:0005524">
    <property type="term" value="F:ATP binding"/>
    <property type="evidence" value="ECO:0007669"/>
    <property type="project" value="InterPro"/>
</dbReference>
<dbReference type="PANTHER" id="PTHR43581">
    <property type="entry name" value="ATP/GTP PHOSPHATASE"/>
    <property type="match status" value="1"/>
</dbReference>
<evidence type="ECO:0000313" key="2">
    <source>
        <dbReference type="EMBL" id="MQQ52296.1"/>
    </source>
</evidence>
<proteinExistence type="predicted"/>
<reference evidence="2 3" key="1">
    <citation type="submission" date="2019-10" db="EMBL/GenBank/DDBJ databases">
        <title>Streptococcus mitis of the oral and urogenital tracts.</title>
        <authorList>
            <person name="Price T."/>
            <person name="Mores C.R."/>
            <person name="Putonti C."/>
            <person name="Wolfe A.J."/>
        </authorList>
    </citation>
    <scope>NUCLEOTIDE SEQUENCE [LARGE SCALE GENOMIC DNA]</scope>
    <source>
        <strain evidence="2 3">SM16</strain>
    </source>
</reference>
<dbReference type="SUPFAM" id="SSF52540">
    <property type="entry name" value="P-loop containing nucleoside triphosphate hydrolases"/>
    <property type="match status" value="1"/>
</dbReference>
<dbReference type="RefSeq" id="WP_153225150.1">
    <property type="nucleotide sequence ID" value="NZ_WIJK01000010.1"/>
</dbReference>
<dbReference type="InterPro" id="IPR027417">
    <property type="entry name" value="P-loop_NTPase"/>
</dbReference>
<evidence type="ECO:0000259" key="1">
    <source>
        <dbReference type="Pfam" id="PF13304"/>
    </source>
</evidence>
<dbReference type="EMBL" id="WIJK01000010">
    <property type="protein sequence ID" value="MQQ52296.1"/>
    <property type="molecule type" value="Genomic_DNA"/>
</dbReference>
<dbReference type="GO" id="GO:0016887">
    <property type="term" value="F:ATP hydrolysis activity"/>
    <property type="evidence" value="ECO:0007669"/>
    <property type="project" value="InterPro"/>
</dbReference>
<dbReference type="AlphaFoldDB" id="A0A7X1RNA4"/>
<name>A0A7X1RNA4_STRMT</name>
<gene>
    <name evidence="2" type="ORF">GEZ89_04845</name>
</gene>
<feature type="domain" description="ATPase AAA-type core" evidence="1">
    <location>
        <begin position="115"/>
        <end position="195"/>
    </location>
</feature>
<dbReference type="Proteomes" id="UP000467560">
    <property type="component" value="Unassembled WGS sequence"/>
</dbReference>
<dbReference type="Gene3D" id="3.40.50.300">
    <property type="entry name" value="P-loop containing nucleotide triphosphate hydrolases"/>
    <property type="match status" value="1"/>
</dbReference>
<dbReference type="PANTHER" id="PTHR43581:SF4">
    <property type="entry name" value="ATP_GTP PHOSPHATASE"/>
    <property type="match status" value="1"/>
</dbReference>
<comment type="caution">
    <text evidence="2">The sequence shown here is derived from an EMBL/GenBank/DDBJ whole genome shotgun (WGS) entry which is preliminary data.</text>
</comment>
<dbReference type="InterPro" id="IPR003959">
    <property type="entry name" value="ATPase_AAA_core"/>
</dbReference>
<dbReference type="InterPro" id="IPR051396">
    <property type="entry name" value="Bact_Antivir_Def_Nuclease"/>
</dbReference>
<dbReference type="Pfam" id="PF13304">
    <property type="entry name" value="AAA_21"/>
    <property type="match status" value="1"/>
</dbReference>
<feature type="non-terminal residue" evidence="2">
    <location>
        <position position="1"/>
    </location>
</feature>
<protein>
    <submittedName>
        <fullName evidence="2">AAA family ATPase</fullName>
    </submittedName>
</protein>
<evidence type="ECO:0000313" key="3">
    <source>
        <dbReference type="Proteomes" id="UP000467560"/>
    </source>
</evidence>
<organism evidence="2 3">
    <name type="scientific">Streptococcus mitis</name>
    <dbReference type="NCBI Taxonomy" id="28037"/>
    <lineage>
        <taxon>Bacteria</taxon>
        <taxon>Bacillati</taxon>
        <taxon>Bacillota</taxon>
        <taxon>Bacilli</taxon>
        <taxon>Lactobacillales</taxon>
        <taxon>Streptococcaceae</taxon>
        <taxon>Streptococcus</taxon>
        <taxon>Streptococcus mitis group</taxon>
    </lineage>
</organism>